<dbReference type="InterPro" id="IPR032348">
    <property type="entry name" value="HECW_N"/>
</dbReference>
<reference evidence="3" key="4">
    <citation type="submission" date="2025-09" db="UniProtKB">
        <authorList>
            <consortium name="Ensembl"/>
        </authorList>
    </citation>
    <scope>IDENTIFICATION</scope>
    <source>
        <strain evidence="3">HNI</strain>
    </source>
</reference>
<dbReference type="PROSITE" id="PS50004">
    <property type="entry name" value="C2"/>
    <property type="match status" value="1"/>
</dbReference>
<dbReference type="AlphaFoldDB" id="A0A3P9KZR0"/>
<proteinExistence type="predicted"/>
<dbReference type="Proteomes" id="UP000265180">
    <property type="component" value="Chromosome 2"/>
</dbReference>
<dbReference type="Pfam" id="PF16562">
    <property type="entry name" value="HECW_N"/>
    <property type="match status" value="1"/>
</dbReference>
<dbReference type="FunFam" id="2.60.40.2840:FF:000001">
    <property type="entry name" value="E3 ubiquitin-protein ligase HECW2 isoform X1"/>
    <property type="match status" value="1"/>
</dbReference>
<feature type="compositionally biased region" description="Polar residues" evidence="1">
    <location>
        <begin position="33"/>
        <end position="44"/>
    </location>
</feature>
<dbReference type="SMART" id="SM00239">
    <property type="entry name" value="C2"/>
    <property type="match status" value="1"/>
</dbReference>
<feature type="compositionally biased region" description="Basic and acidic residues" evidence="1">
    <location>
        <begin position="1"/>
        <end position="16"/>
    </location>
</feature>
<evidence type="ECO:0000313" key="3">
    <source>
        <dbReference type="Ensembl" id="ENSORLP00020013842.1"/>
    </source>
</evidence>
<reference key="1">
    <citation type="journal article" date="2007" name="Nature">
        <title>The medaka draft genome and insights into vertebrate genome evolution.</title>
        <authorList>
            <person name="Kasahara M."/>
            <person name="Naruse K."/>
            <person name="Sasaki S."/>
            <person name="Nakatani Y."/>
            <person name="Qu W."/>
            <person name="Ahsan B."/>
            <person name="Yamada T."/>
            <person name="Nagayasu Y."/>
            <person name="Doi K."/>
            <person name="Kasai Y."/>
            <person name="Jindo T."/>
            <person name="Kobayashi D."/>
            <person name="Shimada A."/>
            <person name="Toyoda A."/>
            <person name="Kuroki Y."/>
            <person name="Fujiyama A."/>
            <person name="Sasaki T."/>
            <person name="Shimizu A."/>
            <person name="Asakawa S."/>
            <person name="Shimizu N."/>
            <person name="Hashimoto S."/>
            <person name="Yang J."/>
            <person name="Lee Y."/>
            <person name="Matsushima K."/>
            <person name="Sugano S."/>
            <person name="Sakaizumi M."/>
            <person name="Narita T."/>
            <person name="Ohishi K."/>
            <person name="Haga S."/>
            <person name="Ohta F."/>
            <person name="Nomoto H."/>
            <person name="Nogata K."/>
            <person name="Morishita T."/>
            <person name="Endo T."/>
            <person name="Shin-I T."/>
            <person name="Takeda H."/>
            <person name="Morishita S."/>
            <person name="Kohara Y."/>
        </authorList>
    </citation>
    <scope>NUCLEOTIDE SEQUENCE [LARGE SCALE GENOMIC DNA]</scope>
    <source>
        <strain>Hd-rR</strain>
    </source>
</reference>
<evidence type="ECO:0000259" key="2">
    <source>
        <dbReference type="PROSITE" id="PS50004"/>
    </source>
</evidence>
<organism evidence="3 4">
    <name type="scientific">Oryzias latipes</name>
    <name type="common">Japanese rice fish</name>
    <name type="synonym">Japanese killifish</name>
    <dbReference type="NCBI Taxonomy" id="8090"/>
    <lineage>
        <taxon>Eukaryota</taxon>
        <taxon>Metazoa</taxon>
        <taxon>Chordata</taxon>
        <taxon>Craniata</taxon>
        <taxon>Vertebrata</taxon>
        <taxon>Euteleostomi</taxon>
        <taxon>Actinopterygii</taxon>
        <taxon>Neopterygii</taxon>
        <taxon>Teleostei</taxon>
        <taxon>Neoteleostei</taxon>
        <taxon>Acanthomorphata</taxon>
        <taxon>Ovalentaria</taxon>
        <taxon>Atherinomorphae</taxon>
        <taxon>Beloniformes</taxon>
        <taxon>Adrianichthyidae</taxon>
        <taxon>Oryziinae</taxon>
        <taxon>Oryzias</taxon>
    </lineage>
</organism>
<sequence length="301" mass="33510">MMSDGGRDPVLTERRRGLPSRPYTIGPDGLHTLSEQEAPSSSMTAEGMGAGLQRANSDTDLLTSEGRSSLTASTYQLTLGHGQLVISWDIKEEVDATDWIGLYHIDETCVANMWDSKNRGVNGTQTGHIVWRLEPEPYFTEPETKICFRYYHGLSGALRASTPCITVQNPGVLVRMSAGSEDRGVSEERLLRFSLSDVRAVGLKKGMFFNPDPYLKMSIQPGRRTGLPKFTHQGQERRSSIVLNTTNPAWHGEKFTFVALLSDVLEVEVKDKFAKSRPIIKRFLGQLVVPVQRLLEGQTRT</sequence>
<protein>
    <submittedName>
        <fullName evidence="3">HECT, C2 and WW domain containing E3 ubiquitin protein ligase 2</fullName>
    </submittedName>
</protein>
<evidence type="ECO:0000313" key="4">
    <source>
        <dbReference type="Proteomes" id="UP000265180"/>
    </source>
</evidence>
<name>A0A3P9KZR0_ORYLA</name>
<dbReference type="InterPro" id="IPR000008">
    <property type="entry name" value="C2_dom"/>
</dbReference>
<reference evidence="3" key="3">
    <citation type="submission" date="2025-08" db="UniProtKB">
        <authorList>
            <consortium name="Ensembl"/>
        </authorList>
    </citation>
    <scope>IDENTIFICATION</scope>
    <source>
        <strain evidence="3">HNI</strain>
    </source>
</reference>
<dbReference type="SUPFAM" id="SSF49562">
    <property type="entry name" value="C2 domain (Calcium/lipid-binding domain, CaLB)"/>
    <property type="match status" value="1"/>
</dbReference>
<reference evidence="3 4" key="2">
    <citation type="submission" date="2017-04" db="EMBL/GenBank/DDBJ databases">
        <title>CpG methylation of centromeres and impact of large insertions on vertebrate speciation.</title>
        <authorList>
            <person name="Ichikawa K."/>
            <person name="Yoshimura J."/>
            <person name="Morishita S."/>
        </authorList>
    </citation>
    <scope>NUCLEOTIDE SEQUENCE</scope>
    <source>
        <strain evidence="3 4">HNI</strain>
    </source>
</reference>
<feature type="domain" description="C2" evidence="2">
    <location>
        <begin position="177"/>
        <end position="301"/>
    </location>
</feature>
<dbReference type="Gene3D" id="2.60.40.150">
    <property type="entry name" value="C2 domain"/>
    <property type="match status" value="1"/>
</dbReference>
<feature type="region of interest" description="Disordered" evidence="1">
    <location>
        <begin position="1"/>
        <end position="54"/>
    </location>
</feature>
<dbReference type="Ensembl" id="ENSORLT00020021420.1">
    <property type="protein sequence ID" value="ENSORLP00020013842.1"/>
    <property type="gene ID" value="ENSORLG00020014820.1"/>
</dbReference>
<evidence type="ECO:0000256" key="1">
    <source>
        <dbReference type="SAM" id="MobiDB-lite"/>
    </source>
</evidence>
<dbReference type="Gene3D" id="2.60.40.2840">
    <property type="match status" value="1"/>
</dbReference>
<dbReference type="Pfam" id="PF00168">
    <property type="entry name" value="C2"/>
    <property type="match status" value="1"/>
</dbReference>
<dbReference type="InterPro" id="IPR035892">
    <property type="entry name" value="C2_domain_sf"/>
</dbReference>
<accession>A0A3P9KZR0</accession>